<dbReference type="EMBL" id="CAJNOT010005418">
    <property type="protein sequence ID" value="CAF1465001.1"/>
    <property type="molecule type" value="Genomic_DNA"/>
</dbReference>
<organism evidence="4 5">
    <name type="scientific">Rotaria sordida</name>
    <dbReference type="NCBI Taxonomy" id="392033"/>
    <lineage>
        <taxon>Eukaryota</taxon>
        <taxon>Metazoa</taxon>
        <taxon>Spiralia</taxon>
        <taxon>Gnathifera</taxon>
        <taxon>Rotifera</taxon>
        <taxon>Eurotatoria</taxon>
        <taxon>Bdelloidea</taxon>
        <taxon>Philodinida</taxon>
        <taxon>Philodinidae</taxon>
        <taxon>Rotaria</taxon>
    </lineage>
</organism>
<dbReference type="EMBL" id="CAJNOU010003865">
    <property type="protein sequence ID" value="CAF1414390.1"/>
    <property type="molecule type" value="Genomic_DNA"/>
</dbReference>
<feature type="non-terminal residue" evidence="4">
    <location>
        <position position="1"/>
    </location>
</feature>
<feature type="region of interest" description="Disordered" evidence="1">
    <location>
        <begin position="1"/>
        <end position="44"/>
    </location>
</feature>
<dbReference type="AlphaFoldDB" id="A0A815QK10"/>
<name>A0A815QK10_9BILA</name>
<evidence type="ECO:0000256" key="1">
    <source>
        <dbReference type="SAM" id="MobiDB-lite"/>
    </source>
</evidence>
<evidence type="ECO:0000313" key="4">
    <source>
        <dbReference type="EMBL" id="CAF1465001.1"/>
    </source>
</evidence>
<accession>A0A815QK10</accession>
<dbReference type="Proteomes" id="UP000663889">
    <property type="component" value="Unassembled WGS sequence"/>
</dbReference>
<protein>
    <submittedName>
        <fullName evidence="4">Uncharacterized protein</fullName>
    </submittedName>
</protein>
<comment type="caution">
    <text evidence="4">The sequence shown here is derived from an EMBL/GenBank/DDBJ whole genome shotgun (WGS) entry which is preliminary data.</text>
</comment>
<evidence type="ECO:0000313" key="2">
    <source>
        <dbReference type="EMBL" id="CAF1414390.1"/>
    </source>
</evidence>
<reference evidence="4" key="1">
    <citation type="submission" date="2021-02" db="EMBL/GenBank/DDBJ databases">
        <authorList>
            <person name="Nowell W R."/>
        </authorList>
    </citation>
    <scope>NUCLEOTIDE SEQUENCE</scope>
</reference>
<gene>
    <name evidence="3" type="ORF">RFH988_LOCUS36630</name>
    <name evidence="2" type="ORF">SEV965_LOCUS32010</name>
    <name evidence="4" type="ORF">ZHD862_LOCUS35864</name>
</gene>
<evidence type="ECO:0000313" key="3">
    <source>
        <dbReference type="EMBL" id="CAF1448012.1"/>
    </source>
</evidence>
<evidence type="ECO:0000313" key="5">
    <source>
        <dbReference type="Proteomes" id="UP000663864"/>
    </source>
</evidence>
<dbReference type="Proteomes" id="UP000663882">
    <property type="component" value="Unassembled WGS sequence"/>
</dbReference>
<sequence length="69" mass="7479">MQTATLSPSHSHAIKQSNSKKTTNPADNLTCEQRSSNDGSTRNIVESTPAVITMKCTLCKEQVGNVRCE</sequence>
<dbReference type="Proteomes" id="UP000663864">
    <property type="component" value="Unassembled WGS sequence"/>
</dbReference>
<dbReference type="EMBL" id="CAJNOO010006472">
    <property type="protein sequence ID" value="CAF1448012.1"/>
    <property type="molecule type" value="Genomic_DNA"/>
</dbReference>
<proteinExistence type="predicted"/>